<name>A0A3B5YX51_WHEAT</name>
<evidence type="ECO:0000313" key="2">
    <source>
        <dbReference type="Proteomes" id="UP000019116"/>
    </source>
</evidence>
<dbReference type="PANTHER" id="PTHR36478:SF10">
    <property type="entry name" value="ELYS-LIKE DOMAIN-CONTAINING PROTEIN"/>
    <property type="match status" value="1"/>
</dbReference>
<sequence>MRTRAAECGEELRLSVPGEYPCVRRFRYRRLLTFLWLQGYGYTFVAMLRQTNAYLCVFHLKHLVSQGQWTEALEYIIPRFLPRVPRSPPSLEARVLVKFLRTQRLFELAVVRHLDEHSLDRRAMWARAAEIVGDLANRTPEFRDRLLLPDGPMGPQHVLPIGFGFAPFRRRRHVKTHTRPTGKLARHRHTRRVAKLYFDKRMSLASCSHSTQELAPEIIAKAKDDWFRRIMEECVKAGTCPKLNQGCAPQPCAREGIPATGNVIKPECSSVPLATGAANRGPSMMRLRTRAVECGQELRLFVSGEYPCVRRFRYRRLLAFLWLQGYGYTFVAMLKQTNSYFCVFHLAHLVSQGQWTEALDYIIPRFLLQVSRSPPSLEARVLVKFLRMQRLFGGK</sequence>
<dbReference type="EnsemblPlants" id="TraesCS1B02G185800.1">
    <property type="protein sequence ID" value="TraesCS1B02G185800.1"/>
    <property type="gene ID" value="TraesCS1B02G185800"/>
</dbReference>
<dbReference type="Proteomes" id="UP000019116">
    <property type="component" value="Chromosome 1B"/>
</dbReference>
<reference evidence="1" key="1">
    <citation type="submission" date="2018-08" db="EMBL/GenBank/DDBJ databases">
        <authorList>
            <person name="Rossello M."/>
        </authorList>
    </citation>
    <scope>NUCLEOTIDE SEQUENCE [LARGE SCALE GENOMIC DNA]</scope>
    <source>
        <strain evidence="1">cv. Chinese Spring</strain>
    </source>
</reference>
<keyword evidence="2" id="KW-1185">Reference proteome</keyword>
<reference evidence="1" key="2">
    <citation type="submission" date="2018-10" db="UniProtKB">
        <authorList>
            <consortium name="EnsemblPlants"/>
        </authorList>
    </citation>
    <scope>IDENTIFICATION</scope>
</reference>
<accession>A0A3B5YX51</accession>
<dbReference type="Gramene" id="TraesCS1B02G185800.1">
    <property type="protein sequence ID" value="TraesCS1B02G185800.1"/>
    <property type="gene ID" value="TraesCS1B02G185800"/>
</dbReference>
<dbReference type="AlphaFoldDB" id="A0A3B5YX51"/>
<organism evidence="1">
    <name type="scientific">Triticum aestivum</name>
    <name type="common">Wheat</name>
    <dbReference type="NCBI Taxonomy" id="4565"/>
    <lineage>
        <taxon>Eukaryota</taxon>
        <taxon>Viridiplantae</taxon>
        <taxon>Streptophyta</taxon>
        <taxon>Embryophyta</taxon>
        <taxon>Tracheophyta</taxon>
        <taxon>Spermatophyta</taxon>
        <taxon>Magnoliopsida</taxon>
        <taxon>Liliopsida</taxon>
        <taxon>Poales</taxon>
        <taxon>Poaceae</taxon>
        <taxon>BOP clade</taxon>
        <taxon>Pooideae</taxon>
        <taxon>Triticodae</taxon>
        <taxon>Triticeae</taxon>
        <taxon>Triticinae</taxon>
        <taxon>Triticum</taxon>
    </lineage>
</organism>
<dbReference type="Gramene" id="TraesCS1B03G0548100.1">
    <property type="protein sequence ID" value="TraesCS1B03G0548100.1.CDS"/>
    <property type="gene ID" value="TraesCS1B03G0548100"/>
</dbReference>
<evidence type="ECO:0000313" key="1">
    <source>
        <dbReference type="EnsemblPlants" id="TraesCS1B02G185800.1"/>
    </source>
</evidence>
<dbReference type="PANTHER" id="PTHR36478">
    <property type="entry name" value="OS04G0614237 PROTEIN-RELATED"/>
    <property type="match status" value="1"/>
</dbReference>
<protein>
    <submittedName>
        <fullName evidence="1">Uncharacterized protein</fullName>
    </submittedName>
</protein>
<proteinExistence type="predicted"/>